<dbReference type="AlphaFoldDB" id="A0A1E1J207"/>
<proteinExistence type="predicted"/>
<reference evidence="1" key="1">
    <citation type="submission" date="2012-08" db="EMBL/GenBank/DDBJ databases">
        <title>Comparative genomics of metastatic and non-metastatic Leishmania guyanensis provides insights into polygenic factors involved in Leishmania RNA virus infection.</title>
        <authorList>
            <person name="Smith D."/>
            <person name="Hertz-Fowler C."/>
            <person name="Martin R."/>
            <person name="Dickens N."/>
            <person name="Fasel N."/>
            <person name="Falquet L."/>
            <person name="Beverley S."/>
            <person name="Zangger H."/>
            <person name="Calderon-Copete S."/>
            <person name="Mottram J."/>
            <person name="Xenarios I."/>
        </authorList>
    </citation>
    <scope>NUCLEOTIDE SEQUENCE</scope>
    <source>
        <strain evidence="1">MHOM/BR/75/M4147/SSU:IR2SAT-LUC</strain>
    </source>
</reference>
<protein>
    <submittedName>
        <fullName evidence="1">Uncharacterized protein</fullName>
    </submittedName>
</protein>
<evidence type="ECO:0000313" key="1">
    <source>
        <dbReference type="EMBL" id="CCM17617.1"/>
    </source>
</evidence>
<sequence length="120" mass="13569">MYRLHITASRHARSTSTTVTSLSADSPNLWCFFDLLLPPPSLSLSLFVRYQTHTQKHHGFSFAGHISSSLQEGSLPLHVRENNNNNNNNNKHNDVVEGTDVIRRCLRLPRLSFCARSPQS</sequence>
<gene>
    <name evidence="1" type="primary">LgM4147LRVhigh.30.01680.00170</name>
    <name evidence="1" type="ORF">BN36_3051160</name>
</gene>
<dbReference type="EMBL" id="CALQ01001345">
    <property type="protein sequence ID" value="CCM17617.1"/>
    <property type="molecule type" value="Genomic_DNA"/>
</dbReference>
<name>A0A1E1J207_LEIGU</name>
<accession>A0A1E1J207</accession>
<organism evidence="1">
    <name type="scientific">Leishmania guyanensis</name>
    <dbReference type="NCBI Taxonomy" id="5670"/>
    <lineage>
        <taxon>Eukaryota</taxon>
        <taxon>Discoba</taxon>
        <taxon>Euglenozoa</taxon>
        <taxon>Kinetoplastea</taxon>
        <taxon>Metakinetoplastina</taxon>
        <taxon>Trypanosomatida</taxon>
        <taxon>Trypanosomatidae</taxon>
        <taxon>Leishmaniinae</taxon>
        <taxon>Leishmania</taxon>
        <taxon>Leishmania guyanensis species complex</taxon>
    </lineage>
</organism>